<dbReference type="Pfam" id="PF06840">
    <property type="entry name" value="PDC10_C"/>
    <property type="match status" value="1"/>
</dbReference>
<proteinExistence type="evidence at transcript level"/>
<keyword evidence="9" id="KW-1185">Reference proteome</keyword>
<dbReference type="GO" id="GO:0019901">
    <property type="term" value="F:protein kinase binding"/>
    <property type="evidence" value="ECO:0007669"/>
    <property type="project" value="TreeGrafter"/>
</dbReference>
<gene>
    <name evidence="8" type="primary">PDCD10</name>
    <name evidence="10" type="synonym">LOC100212649</name>
</gene>
<evidence type="ECO:0000313" key="10">
    <source>
        <dbReference type="RefSeq" id="XP_065645035.1"/>
    </source>
</evidence>
<keyword evidence="5" id="KW-0963">Cytoplasm</keyword>
<feature type="domain" description="Programmed cell death protein 10 dimerisation" evidence="7">
    <location>
        <begin position="11"/>
        <end position="70"/>
    </location>
</feature>
<evidence type="ECO:0000256" key="5">
    <source>
        <dbReference type="ARBA" id="ARBA00022490"/>
    </source>
</evidence>
<dbReference type="GO" id="GO:0090443">
    <property type="term" value="C:FAR/SIN/STRIPAK complex"/>
    <property type="evidence" value="ECO:0007669"/>
    <property type="project" value="TreeGrafter"/>
</dbReference>
<evidence type="ECO:0000256" key="4">
    <source>
        <dbReference type="ARBA" id="ARBA00022475"/>
    </source>
</evidence>
<reference evidence="9 10" key="2">
    <citation type="submission" date="2025-05" db="UniProtKB">
        <authorList>
            <consortium name="RefSeq"/>
        </authorList>
    </citation>
    <scope>NUCLEOTIDE SEQUENCE [LARGE SCALE GENOMIC DNA]</scope>
</reference>
<evidence type="ECO:0000313" key="8">
    <source>
        <dbReference type="EMBL" id="CDG67654.1"/>
    </source>
</evidence>
<comment type="similarity">
    <text evidence="3">Belongs to the PDCD10 family.</text>
</comment>
<dbReference type="GO" id="GO:1903358">
    <property type="term" value="P:regulation of Golgi organization"/>
    <property type="evidence" value="ECO:0007669"/>
    <property type="project" value="TreeGrafter"/>
</dbReference>
<evidence type="ECO:0000256" key="1">
    <source>
        <dbReference type="ARBA" id="ARBA00004202"/>
    </source>
</evidence>
<keyword evidence="4" id="KW-1003">Cell membrane</keyword>
<dbReference type="GO" id="GO:0005886">
    <property type="term" value="C:plasma membrane"/>
    <property type="evidence" value="ECO:0007669"/>
    <property type="project" value="UniProtKB-SubCell"/>
</dbReference>
<dbReference type="InterPro" id="IPR009652">
    <property type="entry name" value="PDCD10"/>
</dbReference>
<dbReference type="PANTHER" id="PTHR13250">
    <property type="entry name" value="TF-1 CELL APOPTOSIS RELATED PROTEIN-15"/>
    <property type="match status" value="1"/>
</dbReference>
<dbReference type="InterPro" id="IPR048288">
    <property type="entry name" value="PDCD10_N"/>
</dbReference>
<sequence length="219" mass="24918">MAQTPSDESNTVPNLALHSIIKPALKALDNEGARKDLKSSIQNLIKAFDVAEESIPGISQEILAGILRADGCSMNINEVLLRCSYADNEDFQIERQEPEFKKLEHKANELKAILGKIPEEIQDRSKFLQTIKDIASAIKELLDSVNHVLKTYQDQGRVKEYRKTLEQNKREFVKYSKSFSDTLKQYFKDVKQDSVFLSANSLINQTNNILIVFRMVGRD</sequence>
<organism evidence="8">
    <name type="scientific">Hydra vulgaris</name>
    <name type="common">Hydra</name>
    <name type="synonym">Hydra attenuata</name>
    <dbReference type="NCBI Taxonomy" id="6087"/>
    <lineage>
        <taxon>Eukaryota</taxon>
        <taxon>Metazoa</taxon>
        <taxon>Cnidaria</taxon>
        <taxon>Hydrozoa</taxon>
        <taxon>Hydroidolina</taxon>
        <taxon>Anthoathecata</taxon>
        <taxon>Aplanulata</taxon>
        <taxon>Hydridae</taxon>
        <taxon>Hydra</taxon>
    </lineage>
</organism>
<evidence type="ECO:0000313" key="9">
    <source>
        <dbReference type="Proteomes" id="UP001652625"/>
    </source>
</evidence>
<evidence type="ECO:0000259" key="7">
    <source>
        <dbReference type="Pfam" id="PF20929"/>
    </source>
</evidence>
<keyword evidence="6" id="KW-0472">Membrane</keyword>
<dbReference type="GO" id="GO:0005737">
    <property type="term" value="C:cytoplasm"/>
    <property type="evidence" value="ECO:0007669"/>
    <property type="project" value="UniProtKB-SubCell"/>
</dbReference>
<dbReference type="RefSeq" id="XP_065645035.1">
    <property type="nucleotide sequence ID" value="XM_065788963.1"/>
</dbReference>
<dbReference type="EMBL" id="HAAD01001422">
    <property type="protein sequence ID" value="CDG67654.1"/>
    <property type="molecule type" value="mRNA"/>
</dbReference>
<comment type="subcellular location">
    <subcellularLocation>
        <location evidence="1">Cell membrane</location>
        <topology evidence="1">Peripheral membrane protein</topology>
    </subcellularLocation>
    <subcellularLocation>
        <location evidence="2">Cytoplasm</location>
    </subcellularLocation>
</comment>
<dbReference type="PANTHER" id="PTHR13250:SF1">
    <property type="entry name" value="PROGRAMMED CELL DEATH PROTEIN 10"/>
    <property type="match status" value="1"/>
</dbReference>
<name>T2M6A6_HYDVU</name>
<protein>
    <submittedName>
        <fullName evidence="8 10">Programmed cell death protein 10</fullName>
    </submittedName>
</protein>
<reference evidence="8" key="1">
    <citation type="journal article" date="2013" name="Genome Biol. Evol.">
        <title>Punctuated emergences of genetic and phenotypic innovations in eumetazoan, bilaterian, euteleostome, and hominidae ancestors.</title>
        <authorList>
            <person name="Wenger Y."/>
            <person name="Galliot B."/>
        </authorList>
    </citation>
    <scope>NUCLEOTIDE SEQUENCE</scope>
    <source>
        <tissue evidence="8">Whole animals</tissue>
    </source>
</reference>
<evidence type="ECO:0000256" key="6">
    <source>
        <dbReference type="ARBA" id="ARBA00023136"/>
    </source>
</evidence>
<dbReference type="Proteomes" id="UP001652625">
    <property type="component" value="Chromosome 01"/>
</dbReference>
<evidence type="ECO:0000256" key="2">
    <source>
        <dbReference type="ARBA" id="ARBA00004496"/>
    </source>
</evidence>
<evidence type="ECO:0000256" key="3">
    <source>
        <dbReference type="ARBA" id="ARBA00009181"/>
    </source>
</evidence>
<accession>T2M6A6</accession>
<dbReference type="InterPro" id="IPR053750">
    <property type="entry name" value="PDCD10_Homolog"/>
</dbReference>
<dbReference type="OrthoDB" id="6017654at2759"/>
<dbReference type="Gene3D" id="1.20.120.1950">
    <property type="match status" value="1"/>
</dbReference>
<dbReference type="Pfam" id="PF20929">
    <property type="entry name" value="PDCD10_N"/>
    <property type="match status" value="1"/>
</dbReference>
<dbReference type="AlphaFoldDB" id="T2M6A6"/>